<proteinExistence type="predicted"/>
<organism evidence="1 2">
    <name type="scientific">Paenibacillus crassostreae</name>
    <dbReference type="NCBI Taxonomy" id="1763538"/>
    <lineage>
        <taxon>Bacteria</taxon>
        <taxon>Bacillati</taxon>
        <taxon>Bacillota</taxon>
        <taxon>Bacilli</taxon>
        <taxon>Bacillales</taxon>
        <taxon>Paenibacillaceae</taxon>
        <taxon>Paenibacillus</taxon>
    </lineage>
</organism>
<evidence type="ECO:0000313" key="1">
    <source>
        <dbReference type="EMBL" id="OAB76373.1"/>
    </source>
</evidence>
<protein>
    <submittedName>
        <fullName evidence="1">Uncharacterized protein</fullName>
    </submittedName>
</protein>
<dbReference type="AlphaFoldDB" id="A0A167FB64"/>
<accession>A0A167FB64</accession>
<dbReference type="STRING" id="1763538.LPB68_00665"/>
<gene>
    <name evidence="1" type="ORF">PNBC_02870</name>
</gene>
<dbReference type="Proteomes" id="UP000077134">
    <property type="component" value="Unassembled WGS sequence"/>
</dbReference>
<dbReference type="KEGG" id="pcx:LPB68_00665"/>
<dbReference type="EMBL" id="LSFN01000005">
    <property type="protein sequence ID" value="OAB76373.1"/>
    <property type="molecule type" value="Genomic_DNA"/>
</dbReference>
<name>A0A167FB64_9BACL</name>
<comment type="caution">
    <text evidence="1">The sequence shown here is derived from an EMBL/GenBank/DDBJ whole genome shotgun (WGS) entry which is preliminary data.</text>
</comment>
<keyword evidence="2" id="KW-1185">Reference proteome</keyword>
<reference evidence="1 2" key="1">
    <citation type="submission" date="2016-02" db="EMBL/GenBank/DDBJ databases">
        <title>Paenibacillus sp. LPB0068, isolated from Crassostrea gigas.</title>
        <authorList>
            <person name="Shin S.-K."/>
            <person name="Yi H."/>
        </authorList>
    </citation>
    <scope>NUCLEOTIDE SEQUENCE [LARGE SCALE GENOMIC DNA]</scope>
    <source>
        <strain evidence="1 2">LPB0068</strain>
    </source>
</reference>
<dbReference type="RefSeq" id="WP_068655033.1">
    <property type="nucleotide sequence ID" value="NZ_CP017770.1"/>
</dbReference>
<sequence length="237" mass="28357">MSNIYFSKKVGYVLREPDDIYFHAMFTLLEYTGLRNNSIIEIMYNTRGYLIYDLFEKRSELRKIDSHKLLSYGLGLYYEQFCFRNVDHFKHYLLRNMKMRLSVPLVKINMSVLGLQDHSCEHVYVFCVGYNETNDELIIIHPITNEYHAILATDNSETEYEFILLNFPDMSKPKMIHNYNIRILHYYYTILNRTKEQSRWLIGNEAIQHMTSILMTTDSNLKVQLDMMNHLEMEANK</sequence>
<evidence type="ECO:0000313" key="2">
    <source>
        <dbReference type="Proteomes" id="UP000077134"/>
    </source>
</evidence>